<feature type="domain" description="Replication-associated protein G2P N-terminal" evidence="1">
    <location>
        <begin position="44"/>
        <end position="187"/>
    </location>
</feature>
<evidence type="ECO:0000313" key="2">
    <source>
        <dbReference type="EMBL" id="OIJ21877.1"/>
    </source>
</evidence>
<dbReference type="Proteomes" id="UP000180057">
    <property type="component" value="Unassembled WGS sequence"/>
</dbReference>
<dbReference type="Pfam" id="PF05144">
    <property type="entry name" value="Phage_CRI"/>
    <property type="match status" value="1"/>
</dbReference>
<sequence length="305" mass="36134">MFDTVTLVAYDIDINPNQLEGIIPFTYLDNDDGSFISKYSFLKERINYKYNLQKKILEMQLSIPKMVYGTNTEMLTEIDISEFWIKLHTTLKEHFNIDVNIEQWKVKRLDISYNFKVDNVGAYISEINKKNLSKRTKITYNENETVIFKNKSSSICFYDKEKECINKKEPLNIIEQAKGILRLEIRPAIYHLREYSIDRKAVDLITNAFFTYIVVKFKINELLKCQEEHEDNDLLKALDKMKVADIEKVLGFNRLVEIVGEKTILEKNYYKNGTIRNRKELIAEYNKNIKQQSTKQQQLYITLEK</sequence>
<reference evidence="2 3" key="1">
    <citation type="submission" date="2016-10" db="EMBL/GenBank/DDBJ databases">
        <title>Draft genome sequences of four alkaliphilic bacteria belonging to the Anaerobacillus genus.</title>
        <authorList>
            <person name="Bassil N.M."/>
            <person name="Lloyd J.R."/>
        </authorList>
    </citation>
    <scope>NUCLEOTIDE SEQUENCE [LARGE SCALE GENOMIC DNA]</scope>
    <source>
        <strain evidence="2 3">DSM 22531</strain>
    </source>
</reference>
<dbReference type="RefSeq" id="WP_071388459.1">
    <property type="nucleotide sequence ID" value="NZ_MLQS01000001.1"/>
</dbReference>
<gene>
    <name evidence="2" type="ORF">BKP45_04085</name>
</gene>
<comment type="caution">
    <text evidence="2">The sequence shown here is derived from an EMBL/GenBank/DDBJ whole genome shotgun (WGS) entry which is preliminary data.</text>
</comment>
<keyword evidence="3" id="KW-1185">Reference proteome</keyword>
<protein>
    <recommendedName>
        <fullName evidence="1">Replication-associated protein G2P N-terminal domain-containing protein</fullName>
    </recommendedName>
</protein>
<organism evidence="2 3">
    <name type="scientific">Anaerobacillus alkalidiazotrophicus</name>
    <dbReference type="NCBI Taxonomy" id="472963"/>
    <lineage>
        <taxon>Bacteria</taxon>
        <taxon>Bacillati</taxon>
        <taxon>Bacillota</taxon>
        <taxon>Bacilli</taxon>
        <taxon>Bacillales</taxon>
        <taxon>Bacillaceae</taxon>
        <taxon>Anaerobacillus</taxon>
    </lineage>
</organism>
<name>A0A1S2MDF7_9BACI</name>
<dbReference type="InterPro" id="IPR022686">
    <property type="entry name" value="G2P_N"/>
</dbReference>
<dbReference type="AlphaFoldDB" id="A0A1S2MDF7"/>
<dbReference type="OrthoDB" id="2553465at2"/>
<evidence type="ECO:0000313" key="3">
    <source>
        <dbReference type="Proteomes" id="UP000180057"/>
    </source>
</evidence>
<accession>A0A1S2MDF7</accession>
<dbReference type="GO" id="GO:0006260">
    <property type="term" value="P:DNA replication"/>
    <property type="evidence" value="ECO:0007669"/>
    <property type="project" value="InterPro"/>
</dbReference>
<proteinExistence type="predicted"/>
<dbReference type="EMBL" id="MLQS01000001">
    <property type="protein sequence ID" value="OIJ21877.1"/>
    <property type="molecule type" value="Genomic_DNA"/>
</dbReference>
<evidence type="ECO:0000259" key="1">
    <source>
        <dbReference type="Pfam" id="PF05144"/>
    </source>
</evidence>